<evidence type="ECO:0000256" key="2">
    <source>
        <dbReference type="ARBA" id="ARBA00007092"/>
    </source>
</evidence>
<dbReference type="Pfam" id="PF03372">
    <property type="entry name" value="Exo_endo_phos"/>
    <property type="match status" value="1"/>
</dbReference>
<feature type="compositionally biased region" description="Polar residues" evidence="10">
    <location>
        <begin position="56"/>
        <end position="71"/>
    </location>
</feature>
<comment type="catalytic activity">
    <reaction evidence="1">
        <text>Exonucleolytic cleavage in the 3'- to 5'-direction to yield nucleoside 5'-phosphates.</text>
        <dbReference type="EC" id="3.1.11.2"/>
    </reaction>
</comment>
<feature type="site" description="Important for catalytic activity" evidence="8">
    <location>
        <position position="579"/>
    </location>
</feature>
<feature type="binding site" evidence="7">
    <location>
        <position position="605"/>
    </location>
    <ligand>
        <name>Mg(2+)</name>
        <dbReference type="ChEBI" id="CHEBI:18420"/>
        <label>1</label>
    </ligand>
</feature>
<evidence type="ECO:0000256" key="1">
    <source>
        <dbReference type="ARBA" id="ARBA00000493"/>
    </source>
</evidence>
<protein>
    <recommendedName>
        <fullName evidence="9">DNA-(apurinic or apyrimidinic site) endonuclease</fullName>
        <ecNumber evidence="9">3.1.-.-</ecNumber>
    </recommendedName>
</protein>
<dbReference type="SUPFAM" id="SSF56219">
    <property type="entry name" value="DNase I-like"/>
    <property type="match status" value="1"/>
</dbReference>
<dbReference type="Gene3D" id="3.60.10.10">
    <property type="entry name" value="Endonuclease/exonuclease/phosphatase"/>
    <property type="match status" value="1"/>
</dbReference>
<dbReference type="CDD" id="cd09087">
    <property type="entry name" value="Ape1-like_AP-endo"/>
    <property type="match status" value="1"/>
</dbReference>
<dbReference type="PROSITE" id="PS51435">
    <property type="entry name" value="AP_NUCLEASE_F1_4"/>
    <property type="match status" value="1"/>
</dbReference>
<dbReference type="GO" id="GO:0008081">
    <property type="term" value="F:phosphoric diester hydrolase activity"/>
    <property type="evidence" value="ECO:0007669"/>
    <property type="project" value="TreeGrafter"/>
</dbReference>
<feature type="region of interest" description="Disordered" evidence="10">
    <location>
        <begin position="52"/>
        <end position="272"/>
    </location>
</feature>
<feature type="binding site" evidence="7">
    <location>
        <position position="604"/>
    </location>
    <ligand>
        <name>Mg(2+)</name>
        <dbReference type="ChEBI" id="CHEBI:18420"/>
        <label>1</label>
    </ligand>
</feature>
<reference evidence="12" key="1">
    <citation type="submission" date="2022-01" db="EMBL/GenBank/DDBJ databases">
        <authorList>
            <person name="King R."/>
        </authorList>
    </citation>
    <scope>NUCLEOTIDE SEQUENCE</scope>
</reference>
<dbReference type="GO" id="GO:0003906">
    <property type="term" value="F:DNA-(apurinic or apyrimidinic site) endonuclease activity"/>
    <property type="evidence" value="ECO:0007669"/>
    <property type="project" value="TreeGrafter"/>
</dbReference>
<dbReference type="InterPro" id="IPR036691">
    <property type="entry name" value="Endo/exonu/phosph_ase_sf"/>
</dbReference>
<dbReference type="OrthoDB" id="498125at2759"/>
<keyword evidence="9" id="KW-0227">DNA damage</keyword>
<evidence type="ECO:0000256" key="9">
    <source>
        <dbReference type="RuleBase" id="RU362131"/>
    </source>
</evidence>
<evidence type="ECO:0000256" key="4">
    <source>
        <dbReference type="ARBA" id="ARBA00022801"/>
    </source>
</evidence>
<dbReference type="InterPro" id="IPR004808">
    <property type="entry name" value="AP_endonuc_1"/>
</dbReference>
<feature type="binding site" evidence="7">
    <location>
        <position position="507"/>
    </location>
    <ligand>
        <name>Mg(2+)</name>
        <dbReference type="ChEBI" id="CHEBI:18420"/>
        <label>1</label>
    </ligand>
</feature>
<feature type="site" description="Interaction with DNA substrate" evidence="8">
    <location>
        <position position="605"/>
    </location>
</feature>
<sequence length="614" mass="70374">MFRVLTKCHFTSIFPGIFHHCPQVINVGVVDPFCYNFKLSDKQLIFNMPPKRKAPTTITTTEKADSTTDIVKTNKRGKKAELETNGIQNEDEQVSSPPKRSRPVRSTKTVVSYDESKTPAKPKKVPRSEKTLKIDKASTTSKSPQPGPSWRVSPDNLPEDHVTLRRPKKEKAQKSAEKIEKLEKSKPKKETVKTKKTKPEENLQNEDSDEKEKSKTKKAKPKAVEENLQNGDDKMETVKTKKTKPDENLQNGDAEKKEKSRTKKAKPKAVEENIQNGDVEMETVKIKKTNSDENLQNENVEKEKSKTKKAKPKAVEENLQNDEEKTNEPKVKELQNKTDTIWNDIDFSCHAKNGFGVKHNLIISTWNVGGLKSWVKKGCMEYLKHERPDILCMQETKCTKEKLPEELSQLKDYHQYWCSSNKEGYAGVGLLSVKEPENVTYGIDNEDQDIEGRCITAEFDKFYLVNVYVPNAGRKLVTMPKRLEWNKAFKKYVKELEEKKPVIICGDMNVSHNAIDLARPQSNTKSAGFTQEEREGMTELLTDGFVDVYRHLYPDQKDVYSFWTYMSNSRAKNVGWRLDYFIVSEEMIKGVSDVVYRTEVFGSDHCPVTIFINI</sequence>
<dbReference type="PANTHER" id="PTHR22748:SF6">
    <property type="entry name" value="DNA-(APURINIC OR APYRIMIDINIC SITE) ENDONUCLEASE"/>
    <property type="match status" value="1"/>
</dbReference>
<dbReference type="PANTHER" id="PTHR22748">
    <property type="entry name" value="AP ENDONUCLEASE"/>
    <property type="match status" value="1"/>
</dbReference>
<keyword evidence="13" id="KW-1185">Reference proteome</keyword>
<evidence type="ECO:0000256" key="6">
    <source>
        <dbReference type="PIRSR" id="PIRSR604808-1"/>
    </source>
</evidence>
<gene>
    <name evidence="12" type="ORF">PSYICH_LOCUS8633</name>
</gene>
<feature type="active site" evidence="6">
    <location>
        <position position="468"/>
    </location>
</feature>
<name>A0A9P0GAM7_9CUCU</name>
<dbReference type="GO" id="GO:0003677">
    <property type="term" value="F:DNA binding"/>
    <property type="evidence" value="ECO:0007669"/>
    <property type="project" value="InterPro"/>
</dbReference>
<evidence type="ECO:0000256" key="10">
    <source>
        <dbReference type="SAM" id="MobiDB-lite"/>
    </source>
</evidence>
<feature type="binding site" evidence="7">
    <location>
        <position position="395"/>
    </location>
    <ligand>
        <name>Mg(2+)</name>
        <dbReference type="ChEBI" id="CHEBI:18420"/>
        <label>1</label>
    </ligand>
</feature>
<keyword evidence="5 7" id="KW-0460">Magnesium</keyword>
<dbReference type="EC" id="3.1.-.-" evidence="9"/>
<feature type="binding site" evidence="7">
    <location>
        <position position="367"/>
    </location>
    <ligand>
        <name>Mg(2+)</name>
        <dbReference type="ChEBI" id="CHEBI:18420"/>
        <label>1</label>
    </ligand>
</feature>
<feature type="region of interest" description="Disordered" evidence="10">
    <location>
        <begin position="287"/>
        <end position="331"/>
    </location>
</feature>
<dbReference type="PROSITE" id="PS00726">
    <property type="entry name" value="AP_NUCLEASE_F1_1"/>
    <property type="match status" value="1"/>
</dbReference>
<evidence type="ECO:0000256" key="3">
    <source>
        <dbReference type="ARBA" id="ARBA00022723"/>
    </source>
</evidence>
<evidence type="ECO:0000313" key="13">
    <source>
        <dbReference type="Proteomes" id="UP001153636"/>
    </source>
</evidence>
<keyword evidence="4" id="KW-0378">Hydrolase</keyword>
<proteinExistence type="inferred from homology"/>
<feature type="domain" description="Endonuclease/exonuclease/phosphatase" evidence="11">
    <location>
        <begin position="365"/>
        <end position="605"/>
    </location>
</feature>
<dbReference type="GO" id="GO:0005634">
    <property type="term" value="C:nucleus"/>
    <property type="evidence" value="ECO:0007669"/>
    <property type="project" value="TreeGrafter"/>
</dbReference>
<comment type="cofactor">
    <cofactor evidence="7 9">
        <name>Mg(2+)</name>
        <dbReference type="ChEBI" id="CHEBI:18420"/>
    </cofactor>
    <cofactor evidence="7 9">
        <name>Mn(2+)</name>
        <dbReference type="ChEBI" id="CHEBI:29035"/>
    </cofactor>
    <text evidence="7 9">Probably binds two magnesium or manganese ions per subunit.</text>
</comment>
<dbReference type="NCBIfam" id="TIGR00633">
    <property type="entry name" value="xth"/>
    <property type="match status" value="1"/>
</dbReference>
<dbReference type="InterPro" id="IPR020847">
    <property type="entry name" value="AP_endonuclease_F1_BS"/>
</dbReference>
<dbReference type="AlphaFoldDB" id="A0A9P0GAM7"/>
<dbReference type="NCBIfam" id="TIGR00195">
    <property type="entry name" value="exoDNase_III"/>
    <property type="match status" value="1"/>
</dbReference>
<keyword evidence="3 7" id="KW-0479">Metal-binding</keyword>
<feature type="binding site" evidence="7">
    <location>
        <position position="509"/>
    </location>
    <ligand>
        <name>Mg(2+)</name>
        <dbReference type="ChEBI" id="CHEBI:18420"/>
        <label>1</label>
    </ligand>
</feature>
<feature type="compositionally biased region" description="Basic and acidic residues" evidence="10">
    <location>
        <begin position="322"/>
        <end position="331"/>
    </location>
</feature>
<evidence type="ECO:0000256" key="8">
    <source>
        <dbReference type="PIRSR" id="PIRSR604808-3"/>
    </source>
</evidence>
<feature type="compositionally biased region" description="Basic and acidic residues" evidence="10">
    <location>
        <begin position="126"/>
        <end position="136"/>
    </location>
</feature>
<organism evidence="12 13">
    <name type="scientific">Psylliodes chrysocephalus</name>
    <dbReference type="NCBI Taxonomy" id="3402493"/>
    <lineage>
        <taxon>Eukaryota</taxon>
        <taxon>Metazoa</taxon>
        <taxon>Ecdysozoa</taxon>
        <taxon>Arthropoda</taxon>
        <taxon>Hexapoda</taxon>
        <taxon>Insecta</taxon>
        <taxon>Pterygota</taxon>
        <taxon>Neoptera</taxon>
        <taxon>Endopterygota</taxon>
        <taxon>Coleoptera</taxon>
        <taxon>Polyphaga</taxon>
        <taxon>Cucujiformia</taxon>
        <taxon>Chrysomeloidea</taxon>
        <taxon>Chrysomelidae</taxon>
        <taxon>Galerucinae</taxon>
        <taxon>Alticini</taxon>
        <taxon>Psylliodes</taxon>
    </lineage>
</organism>
<feature type="compositionally biased region" description="Basic and acidic residues" evidence="10">
    <location>
        <begin position="231"/>
        <end position="258"/>
    </location>
</feature>
<evidence type="ECO:0000256" key="7">
    <source>
        <dbReference type="PIRSR" id="PIRSR604808-2"/>
    </source>
</evidence>
<evidence type="ECO:0000313" key="12">
    <source>
        <dbReference type="EMBL" id="CAH1108499.1"/>
    </source>
</evidence>
<feature type="site" description="Transition state stabilizer" evidence="8">
    <location>
        <position position="509"/>
    </location>
</feature>
<dbReference type="GO" id="GO:0008311">
    <property type="term" value="F:double-stranded DNA 3'-5' DNA exonuclease activity"/>
    <property type="evidence" value="ECO:0007669"/>
    <property type="project" value="UniProtKB-EC"/>
</dbReference>
<comment type="similarity">
    <text evidence="2 9">Belongs to the DNA repair enzymes AP/ExoA family.</text>
</comment>
<feature type="compositionally biased region" description="Basic and acidic residues" evidence="10">
    <location>
        <begin position="170"/>
        <end position="201"/>
    </location>
</feature>
<accession>A0A9P0GAM7</accession>
<keyword evidence="9" id="KW-0234">DNA repair</keyword>
<dbReference type="GO" id="GO:0006284">
    <property type="term" value="P:base-excision repair"/>
    <property type="evidence" value="ECO:0007669"/>
    <property type="project" value="TreeGrafter"/>
</dbReference>
<dbReference type="EMBL" id="OV651815">
    <property type="protein sequence ID" value="CAH1108499.1"/>
    <property type="molecule type" value="Genomic_DNA"/>
</dbReference>
<keyword evidence="7" id="KW-0464">Manganese</keyword>
<dbReference type="GO" id="GO:0046872">
    <property type="term" value="F:metal ion binding"/>
    <property type="evidence" value="ECO:0007669"/>
    <property type="project" value="UniProtKB-KW"/>
</dbReference>
<evidence type="ECO:0000259" key="11">
    <source>
        <dbReference type="Pfam" id="PF03372"/>
    </source>
</evidence>
<feature type="active site" description="Proton donor/acceptor" evidence="6">
    <location>
        <position position="507"/>
    </location>
</feature>
<feature type="active site" description="Proton acceptor" evidence="6">
    <location>
        <position position="605"/>
    </location>
</feature>
<dbReference type="Proteomes" id="UP001153636">
    <property type="component" value="Chromosome 3"/>
</dbReference>
<dbReference type="InterPro" id="IPR005135">
    <property type="entry name" value="Endo/exonuclease/phosphatase"/>
</dbReference>
<evidence type="ECO:0000256" key="5">
    <source>
        <dbReference type="ARBA" id="ARBA00022842"/>
    </source>
</evidence>